<gene>
    <name evidence="4" type="ORF">BDQ12DRAFT_691158</name>
</gene>
<evidence type="ECO:0000256" key="2">
    <source>
        <dbReference type="ARBA" id="ARBA00023002"/>
    </source>
</evidence>
<dbReference type="GO" id="GO:0016491">
    <property type="term" value="F:oxidoreductase activity"/>
    <property type="evidence" value="ECO:0007669"/>
    <property type="project" value="UniProtKB-KW"/>
</dbReference>
<dbReference type="Pfam" id="PF00106">
    <property type="entry name" value="adh_short"/>
    <property type="match status" value="1"/>
</dbReference>
<evidence type="ECO:0000256" key="1">
    <source>
        <dbReference type="ARBA" id="ARBA00006484"/>
    </source>
</evidence>
<dbReference type="STRING" id="68775.A0A5C3LJW6"/>
<dbReference type="PRINTS" id="PR00080">
    <property type="entry name" value="SDRFAMILY"/>
</dbReference>
<dbReference type="CDD" id="cd05374">
    <property type="entry name" value="17beta-HSD-like_SDR_c"/>
    <property type="match status" value="1"/>
</dbReference>
<protein>
    <recommendedName>
        <fullName evidence="6">NAD-P-binding protein</fullName>
    </recommendedName>
</protein>
<dbReference type="OrthoDB" id="1274115at2759"/>
<reference evidence="4 5" key="1">
    <citation type="journal article" date="2019" name="Nat. Ecol. Evol.">
        <title>Megaphylogeny resolves global patterns of mushroom evolution.</title>
        <authorList>
            <person name="Varga T."/>
            <person name="Krizsan K."/>
            <person name="Foldi C."/>
            <person name="Dima B."/>
            <person name="Sanchez-Garcia M."/>
            <person name="Sanchez-Ramirez S."/>
            <person name="Szollosi G.J."/>
            <person name="Szarkandi J.G."/>
            <person name="Papp V."/>
            <person name="Albert L."/>
            <person name="Andreopoulos W."/>
            <person name="Angelini C."/>
            <person name="Antonin V."/>
            <person name="Barry K.W."/>
            <person name="Bougher N.L."/>
            <person name="Buchanan P."/>
            <person name="Buyck B."/>
            <person name="Bense V."/>
            <person name="Catcheside P."/>
            <person name="Chovatia M."/>
            <person name="Cooper J."/>
            <person name="Damon W."/>
            <person name="Desjardin D."/>
            <person name="Finy P."/>
            <person name="Geml J."/>
            <person name="Haridas S."/>
            <person name="Hughes K."/>
            <person name="Justo A."/>
            <person name="Karasinski D."/>
            <person name="Kautmanova I."/>
            <person name="Kiss B."/>
            <person name="Kocsube S."/>
            <person name="Kotiranta H."/>
            <person name="LaButti K.M."/>
            <person name="Lechner B.E."/>
            <person name="Liimatainen K."/>
            <person name="Lipzen A."/>
            <person name="Lukacs Z."/>
            <person name="Mihaltcheva S."/>
            <person name="Morgado L.N."/>
            <person name="Niskanen T."/>
            <person name="Noordeloos M.E."/>
            <person name="Ohm R.A."/>
            <person name="Ortiz-Santana B."/>
            <person name="Ovrebo C."/>
            <person name="Racz N."/>
            <person name="Riley R."/>
            <person name="Savchenko A."/>
            <person name="Shiryaev A."/>
            <person name="Soop K."/>
            <person name="Spirin V."/>
            <person name="Szebenyi C."/>
            <person name="Tomsovsky M."/>
            <person name="Tulloss R.E."/>
            <person name="Uehling J."/>
            <person name="Grigoriev I.V."/>
            <person name="Vagvolgyi C."/>
            <person name="Papp T."/>
            <person name="Martin F.M."/>
            <person name="Miettinen O."/>
            <person name="Hibbett D.S."/>
            <person name="Nagy L.G."/>
        </authorList>
    </citation>
    <scope>NUCLEOTIDE SEQUENCE [LARGE SCALE GENOMIC DNA]</scope>
    <source>
        <strain evidence="4 5">CBS 166.37</strain>
    </source>
</reference>
<dbReference type="SUPFAM" id="SSF51735">
    <property type="entry name" value="NAD(P)-binding Rossmann-fold domains"/>
    <property type="match status" value="1"/>
</dbReference>
<dbReference type="PRINTS" id="PR00081">
    <property type="entry name" value="GDHRDH"/>
</dbReference>
<dbReference type="Gene3D" id="3.40.50.720">
    <property type="entry name" value="NAD(P)-binding Rossmann-like Domain"/>
    <property type="match status" value="1"/>
</dbReference>
<dbReference type="InterPro" id="IPR036291">
    <property type="entry name" value="NAD(P)-bd_dom_sf"/>
</dbReference>
<dbReference type="AlphaFoldDB" id="A0A5C3LJW6"/>
<accession>A0A5C3LJW6</accession>
<dbReference type="Proteomes" id="UP000308652">
    <property type="component" value="Unassembled WGS sequence"/>
</dbReference>
<proteinExistence type="inferred from homology"/>
<dbReference type="InterPro" id="IPR002347">
    <property type="entry name" value="SDR_fam"/>
</dbReference>
<comment type="similarity">
    <text evidence="1 3">Belongs to the short-chain dehydrogenases/reductases (SDR) family.</text>
</comment>
<keyword evidence="2" id="KW-0560">Oxidoreductase</keyword>
<dbReference type="InterPro" id="IPR051911">
    <property type="entry name" value="SDR_oxidoreductase"/>
</dbReference>
<organism evidence="4 5">
    <name type="scientific">Crucibulum laeve</name>
    <dbReference type="NCBI Taxonomy" id="68775"/>
    <lineage>
        <taxon>Eukaryota</taxon>
        <taxon>Fungi</taxon>
        <taxon>Dikarya</taxon>
        <taxon>Basidiomycota</taxon>
        <taxon>Agaricomycotina</taxon>
        <taxon>Agaricomycetes</taxon>
        <taxon>Agaricomycetidae</taxon>
        <taxon>Agaricales</taxon>
        <taxon>Agaricineae</taxon>
        <taxon>Nidulariaceae</taxon>
        <taxon>Crucibulum</taxon>
    </lineage>
</organism>
<keyword evidence="5" id="KW-1185">Reference proteome</keyword>
<evidence type="ECO:0000313" key="5">
    <source>
        <dbReference type="Proteomes" id="UP000308652"/>
    </source>
</evidence>
<evidence type="ECO:0000256" key="3">
    <source>
        <dbReference type="RuleBase" id="RU000363"/>
    </source>
</evidence>
<dbReference type="PANTHER" id="PTHR43976">
    <property type="entry name" value="SHORT CHAIN DEHYDROGENASE"/>
    <property type="match status" value="1"/>
</dbReference>
<evidence type="ECO:0008006" key="6">
    <source>
        <dbReference type="Google" id="ProtNLM"/>
    </source>
</evidence>
<dbReference type="PANTHER" id="PTHR43976:SF16">
    <property type="entry name" value="SHORT-CHAIN DEHYDROGENASE_REDUCTASE FAMILY PROTEIN"/>
    <property type="match status" value="1"/>
</dbReference>
<dbReference type="EMBL" id="ML213648">
    <property type="protein sequence ID" value="TFK33479.1"/>
    <property type="molecule type" value="Genomic_DNA"/>
</dbReference>
<name>A0A5C3LJW6_9AGAR</name>
<evidence type="ECO:0000313" key="4">
    <source>
        <dbReference type="EMBL" id="TFK33479.1"/>
    </source>
</evidence>
<sequence>MATRIVDAPNVWLITGTSSGFGRRLVTSVLERGDRVIATARSHESLEKLISICKPNFLDNLRTLQLDVTAGEKVIKEKIDEAAAIWGRIDVLVNNAGYGLPGLMEEGGSARLRLQFETNVFGLLDVTTATLPYLRKRKDSTVVVIGSRSAWKTERPGIGPYASSKAAVHALTETLMVELAPLNVRVLLVAPGAFRTEGIYGQQFYVDNPIPDYDNIRITSKAQFASVSGTEKGDPAKAMEVLVDVVRGEGVAKGRPWPGYLVLGEDAEADVRNKSAKVLAVLDEWKDVARGVNFDTPSA</sequence>